<sequence>MQRFSCLETSQTRDSAGFQCCTDFGKTSLVKSVWWNSTRIPLYRSHSDAATAEKPISRKIGQEFRTHGGPASSQDLIGRKSGPNSQS</sequence>
<protein>
    <submittedName>
        <fullName evidence="2">Uncharacterized protein</fullName>
    </submittedName>
</protein>
<dbReference type="CTD" id="20324697"/>
<gene>
    <name evidence="2" type="ORF">T265_10529</name>
</gene>
<proteinExistence type="predicted"/>
<accession>A0A074ZCZ1</accession>
<name>A0A074ZCZ1_OPIVI</name>
<dbReference type="RefSeq" id="XP_009175188.1">
    <property type="nucleotide sequence ID" value="XM_009176924.1"/>
</dbReference>
<reference evidence="2 3" key="1">
    <citation type="submission" date="2013-11" db="EMBL/GenBank/DDBJ databases">
        <title>Opisthorchis viverrini - life in the bile duct.</title>
        <authorList>
            <person name="Young N.D."/>
            <person name="Nagarajan N."/>
            <person name="Lin S.J."/>
            <person name="Korhonen P.K."/>
            <person name="Jex A.R."/>
            <person name="Hall R.S."/>
            <person name="Safavi-Hemami H."/>
            <person name="Kaewkong W."/>
            <person name="Bertrand D."/>
            <person name="Gao S."/>
            <person name="Seet Q."/>
            <person name="Wongkham S."/>
            <person name="Teh B.T."/>
            <person name="Wongkham C."/>
            <person name="Intapan P.M."/>
            <person name="Maleewong W."/>
            <person name="Yang X."/>
            <person name="Hu M."/>
            <person name="Wang Z."/>
            <person name="Hofmann A."/>
            <person name="Sternberg P.W."/>
            <person name="Tan P."/>
            <person name="Wang J."/>
            <person name="Gasser R.B."/>
        </authorList>
    </citation>
    <scope>NUCLEOTIDE SEQUENCE [LARGE SCALE GENOMIC DNA]</scope>
</reference>
<evidence type="ECO:0000313" key="2">
    <source>
        <dbReference type="EMBL" id="KER21060.1"/>
    </source>
</evidence>
<feature type="region of interest" description="Disordered" evidence="1">
    <location>
        <begin position="61"/>
        <end position="87"/>
    </location>
</feature>
<dbReference type="Proteomes" id="UP000054324">
    <property type="component" value="Unassembled WGS sequence"/>
</dbReference>
<evidence type="ECO:0000256" key="1">
    <source>
        <dbReference type="SAM" id="MobiDB-lite"/>
    </source>
</evidence>
<keyword evidence="3" id="KW-1185">Reference proteome</keyword>
<evidence type="ECO:0000313" key="3">
    <source>
        <dbReference type="Proteomes" id="UP000054324"/>
    </source>
</evidence>
<dbReference type="GeneID" id="20324697"/>
<dbReference type="AlphaFoldDB" id="A0A074ZCZ1"/>
<organism evidence="2 3">
    <name type="scientific">Opisthorchis viverrini</name>
    <name type="common">Southeast Asian liver fluke</name>
    <dbReference type="NCBI Taxonomy" id="6198"/>
    <lineage>
        <taxon>Eukaryota</taxon>
        <taxon>Metazoa</taxon>
        <taxon>Spiralia</taxon>
        <taxon>Lophotrochozoa</taxon>
        <taxon>Platyhelminthes</taxon>
        <taxon>Trematoda</taxon>
        <taxon>Digenea</taxon>
        <taxon>Opisthorchiida</taxon>
        <taxon>Opisthorchiata</taxon>
        <taxon>Opisthorchiidae</taxon>
        <taxon>Opisthorchis</taxon>
    </lineage>
</organism>
<dbReference type="KEGG" id="ovi:T265_10529"/>
<dbReference type="EMBL" id="KL596997">
    <property type="protein sequence ID" value="KER21060.1"/>
    <property type="molecule type" value="Genomic_DNA"/>
</dbReference>